<evidence type="ECO:0000256" key="1">
    <source>
        <dbReference type="SAM" id="MobiDB-lite"/>
    </source>
</evidence>
<sequence length="277" mass="30933">MSNIFTTYLRIHARPGQVIDRAEAEWITEQVLADRGSYWVPVVVRLFPDGRRVDLQYGSGKGAGWDFIHDHAGRYGGIWERTHNDGDGSVDSVRGPDPGSDDAESRPCRYGFDEVRVTAPVGALPGLRPPGQGPAPSWERLTDGVWRLAVDGHYVTGNDRSDMETGPVLHEVVWNAPVTDVRPGGLVTPTTPAYDDSSFASLFPPELGVLTGQGSASVKPSAQRVEFRWRQRVVHRVQHEYHELMDEWNWEHRSADGWDNCVDPGFLAERRRRAGRA</sequence>
<dbReference type="RefSeq" id="WP_379869957.1">
    <property type="nucleotide sequence ID" value="NZ_JBHTBH010000003.1"/>
</dbReference>
<organism evidence="2 3">
    <name type="scientific">Marinactinospora rubrisoli</name>
    <dbReference type="NCBI Taxonomy" id="2715399"/>
    <lineage>
        <taxon>Bacteria</taxon>
        <taxon>Bacillati</taxon>
        <taxon>Actinomycetota</taxon>
        <taxon>Actinomycetes</taxon>
        <taxon>Streptosporangiales</taxon>
        <taxon>Nocardiopsidaceae</taxon>
        <taxon>Marinactinospora</taxon>
    </lineage>
</organism>
<comment type="caution">
    <text evidence="2">The sequence shown here is derived from an EMBL/GenBank/DDBJ whole genome shotgun (WGS) entry which is preliminary data.</text>
</comment>
<reference evidence="3" key="1">
    <citation type="journal article" date="2019" name="Int. J. Syst. Evol. Microbiol.">
        <title>The Global Catalogue of Microorganisms (GCM) 10K type strain sequencing project: providing services to taxonomists for standard genome sequencing and annotation.</title>
        <authorList>
            <consortium name="The Broad Institute Genomics Platform"/>
            <consortium name="The Broad Institute Genome Sequencing Center for Infectious Disease"/>
            <person name="Wu L."/>
            <person name="Ma J."/>
        </authorList>
    </citation>
    <scope>NUCLEOTIDE SEQUENCE [LARGE SCALE GENOMIC DNA]</scope>
    <source>
        <strain evidence="3">CGMCC 4.7382</strain>
    </source>
</reference>
<feature type="region of interest" description="Disordered" evidence="1">
    <location>
        <begin position="82"/>
        <end position="107"/>
    </location>
</feature>
<gene>
    <name evidence="2" type="ORF">ACFQRF_07480</name>
</gene>
<dbReference type="Proteomes" id="UP001596540">
    <property type="component" value="Unassembled WGS sequence"/>
</dbReference>
<keyword evidence="3" id="KW-1185">Reference proteome</keyword>
<evidence type="ECO:0000313" key="2">
    <source>
        <dbReference type="EMBL" id="MFC7327581.1"/>
    </source>
</evidence>
<protein>
    <submittedName>
        <fullName evidence="2">Uncharacterized protein</fullName>
    </submittedName>
</protein>
<dbReference type="EMBL" id="JBHTBH010000003">
    <property type="protein sequence ID" value="MFC7327581.1"/>
    <property type="molecule type" value="Genomic_DNA"/>
</dbReference>
<proteinExistence type="predicted"/>
<accession>A0ABW2KED6</accession>
<name>A0ABW2KED6_9ACTN</name>
<evidence type="ECO:0000313" key="3">
    <source>
        <dbReference type="Proteomes" id="UP001596540"/>
    </source>
</evidence>